<evidence type="ECO:0000313" key="12">
    <source>
        <dbReference type="EMBL" id="KAG2325917.1"/>
    </source>
</evidence>
<keyword evidence="3" id="KW-0479">Metal-binding</keyword>
<sequence length="271" mass="30231">MSSSWGEEEFTEEDLLAIEAIEASHLSQSSSSSSSTSNPNQTPNQIRRQLPRSITSPTPSKRFPLSRCRAKNFPAMRFGGRIVYSKTASEVDRRAMQLLKVLDTKRDLSGRAFIGFDIEWRPSFRKGVLPGKVAVVQICVDNNYCDVMQIIHSGIPQSLQHLIEDSTLVKVGVGIDGDSVKLFHDHGVSIKDVEDLSDLANRKIGGGLKKWGLASLTETLVCKELLKPNRIRLGNWEVRPLSKEQLQYAATDAYASWHLYHVLKDLPDAVD</sequence>
<evidence type="ECO:0000256" key="8">
    <source>
        <dbReference type="ARBA" id="ARBA00040531"/>
    </source>
</evidence>
<proteinExistence type="predicted"/>
<keyword evidence="7" id="KW-0539">Nucleus</keyword>
<evidence type="ECO:0000259" key="11">
    <source>
        <dbReference type="SMART" id="SM00474"/>
    </source>
</evidence>
<keyword evidence="13" id="KW-1185">Reference proteome</keyword>
<reference evidence="12 13" key="1">
    <citation type="submission" date="2020-02" db="EMBL/GenBank/DDBJ databases">
        <authorList>
            <person name="Ma Q."/>
            <person name="Huang Y."/>
            <person name="Song X."/>
            <person name="Pei D."/>
        </authorList>
    </citation>
    <scope>NUCLEOTIDE SEQUENCE [LARGE SCALE GENOMIC DNA]</scope>
    <source>
        <strain evidence="12">Sxm20200214</strain>
        <tissue evidence="12">Leaf</tissue>
    </source>
</reference>
<organism evidence="12 13">
    <name type="scientific">Brassica carinata</name>
    <name type="common">Ethiopian mustard</name>
    <name type="synonym">Abyssinian cabbage</name>
    <dbReference type="NCBI Taxonomy" id="52824"/>
    <lineage>
        <taxon>Eukaryota</taxon>
        <taxon>Viridiplantae</taxon>
        <taxon>Streptophyta</taxon>
        <taxon>Embryophyta</taxon>
        <taxon>Tracheophyta</taxon>
        <taxon>Spermatophyta</taxon>
        <taxon>Magnoliopsida</taxon>
        <taxon>eudicotyledons</taxon>
        <taxon>Gunneridae</taxon>
        <taxon>Pentapetalae</taxon>
        <taxon>rosids</taxon>
        <taxon>malvids</taxon>
        <taxon>Brassicales</taxon>
        <taxon>Brassicaceae</taxon>
        <taxon>Brassiceae</taxon>
        <taxon>Brassica</taxon>
    </lineage>
</organism>
<dbReference type="GO" id="GO:0005634">
    <property type="term" value="C:nucleus"/>
    <property type="evidence" value="ECO:0007669"/>
    <property type="project" value="UniProtKB-SubCell"/>
</dbReference>
<dbReference type="GO" id="GO:0003676">
    <property type="term" value="F:nucleic acid binding"/>
    <property type="evidence" value="ECO:0007669"/>
    <property type="project" value="InterPro"/>
</dbReference>
<dbReference type="PANTHER" id="PTHR13620:SF109">
    <property type="entry name" value="3'-5' EXONUCLEASE"/>
    <property type="match status" value="1"/>
</dbReference>
<dbReference type="AlphaFoldDB" id="A0A8X8B9F2"/>
<accession>A0A8X8B9F2</accession>
<keyword evidence="4" id="KW-0378">Hydrolase</keyword>
<evidence type="ECO:0000256" key="3">
    <source>
        <dbReference type="ARBA" id="ARBA00022723"/>
    </source>
</evidence>
<name>A0A8X8B9F2_BRACI</name>
<comment type="caution">
    <text evidence="12">The sequence shown here is derived from an EMBL/GenBank/DDBJ whole genome shotgun (WGS) entry which is preliminary data.</text>
</comment>
<evidence type="ECO:0000256" key="1">
    <source>
        <dbReference type="ARBA" id="ARBA00004123"/>
    </source>
</evidence>
<evidence type="ECO:0000313" key="13">
    <source>
        <dbReference type="Proteomes" id="UP000886595"/>
    </source>
</evidence>
<feature type="domain" description="3'-5' exonuclease" evidence="11">
    <location>
        <begin position="89"/>
        <end position="268"/>
    </location>
</feature>
<dbReference type="Proteomes" id="UP000886595">
    <property type="component" value="Unassembled WGS sequence"/>
</dbReference>
<evidence type="ECO:0000256" key="10">
    <source>
        <dbReference type="SAM" id="MobiDB-lite"/>
    </source>
</evidence>
<comment type="subcellular location">
    <subcellularLocation>
        <location evidence="1">Nucleus</location>
    </subcellularLocation>
</comment>
<keyword evidence="2" id="KW-0540">Nuclease</keyword>
<dbReference type="Pfam" id="PF01612">
    <property type="entry name" value="DNA_pol_A_exo1"/>
    <property type="match status" value="1"/>
</dbReference>
<dbReference type="InterPro" id="IPR002562">
    <property type="entry name" value="3'-5'_exonuclease_dom"/>
</dbReference>
<evidence type="ECO:0000256" key="9">
    <source>
        <dbReference type="ARBA" id="ARBA00042761"/>
    </source>
</evidence>
<dbReference type="FunFam" id="3.30.420.10:FF:000114">
    <property type="entry name" value="Werner Syndrome-like exonuclease"/>
    <property type="match status" value="1"/>
</dbReference>
<keyword evidence="6" id="KW-0460">Magnesium</keyword>
<dbReference type="GO" id="GO:0008408">
    <property type="term" value="F:3'-5' exonuclease activity"/>
    <property type="evidence" value="ECO:0007669"/>
    <property type="project" value="InterPro"/>
</dbReference>
<evidence type="ECO:0000256" key="7">
    <source>
        <dbReference type="ARBA" id="ARBA00023242"/>
    </source>
</evidence>
<feature type="region of interest" description="Disordered" evidence="10">
    <location>
        <begin position="24"/>
        <end position="64"/>
    </location>
</feature>
<dbReference type="GO" id="GO:0046872">
    <property type="term" value="F:metal ion binding"/>
    <property type="evidence" value="ECO:0007669"/>
    <property type="project" value="UniProtKB-KW"/>
</dbReference>
<dbReference type="SUPFAM" id="SSF53098">
    <property type="entry name" value="Ribonuclease H-like"/>
    <property type="match status" value="1"/>
</dbReference>
<dbReference type="GO" id="GO:0006139">
    <property type="term" value="P:nucleobase-containing compound metabolic process"/>
    <property type="evidence" value="ECO:0007669"/>
    <property type="project" value="InterPro"/>
</dbReference>
<dbReference type="OrthoDB" id="1920326at2759"/>
<feature type="compositionally biased region" description="Low complexity" evidence="10">
    <location>
        <begin position="24"/>
        <end position="45"/>
    </location>
</feature>
<dbReference type="EMBL" id="JAAMPC010000002">
    <property type="protein sequence ID" value="KAG2325917.1"/>
    <property type="molecule type" value="Genomic_DNA"/>
</dbReference>
<evidence type="ECO:0000256" key="4">
    <source>
        <dbReference type="ARBA" id="ARBA00022801"/>
    </source>
</evidence>
<dbReference type="PANTHER" id="PTHR13620">
    <property type="entry name" value="3-5 EXONUCLEASE"/>
    <property type="match status" value="1"/>
</dbReference>
<gene>
    <name evidence="12" type="ORF">Bca52824_008645</name>
</gene>
<dbReference type="Gene3D" id="3.30.420.10">
    <property type="entry name" value="Ribonuclease H-like superfamily/Ribonuclease H"/>
    <property type="match status" value="1"/>
</dbReference>
<keyword evidence="5" id="KW-0269">Exonuclease</keyword>
<protein>
    <recommendedName>
        <fullName evidence="8">3'-5' exonuclease</fullName>
    </recommendedName>
    <alternativeName>
        <fullName evidence="9">Werner Syndrome-like exonuclease</fullName>
    </alternativeName>
</protein>
<dbReference type="InterPro" id="IPR051132">
    <property type="entry name" value="3-5_Exonuclease_domain"/>
</dbReference>
<dbReference type="CDD" id="cd06141">
    <property type="entry name" value="WRN_exo"/>
    <property type="match status" value="1"/>
</dbReference>
<evidence type="ECO:0000256" key="6">
    <source>
        <dbReference type="ARBA" id="ARBA00022842"/>
    </source>
</evidence>
<dbReference type="SMART" id="SM00474">
    <property type="entry name" value="35EXOc"/>
    <property type="match status" value="1"/>
</dbReference>
<dbReference type="InterPro" id="IPR012337">
    <property type="entry name" value="RNaseH-like_sf"/>
</dbReference>
<evidence type="ECO:0000256" key="5">
    <source>
        <dbReference type="ARBA" id="ARBA00022839"/>
    </source>
</evidence>
<dbReference type="InterPro" id="IPR036397">
    <property type="entry name" value="RNaseH_sf"/>
</dbReference>
<evidence type="ECO:0000256" key="2">
    <source>
        <dbReference type="ARBA" id="ARBA00022722"/>
    </source>
</evidence>